<sequence>MMDKSTENPDEDRVSVSSNDRTPANVTKMGRMESFRNSVRRAVEKSPLSPVAKGLKVTAEAKSDGNQKGSPHPQTPSSPSPSAGTPVTSPLKNMGYEDTPARKSSSLPRSMTDPNMLKFFRGDKNYSSLPFFHKKKKEKRRKDSNQEELAAVSEGILEENNVKTEEEEEEEVDGEEIEETYALAELPHTPLSVMQINKLIENEVLEEAHLNLLALRQEFQQEQEQCGEDSMELAKKEKDLSLLYGELRNKINSLVRDSNSLPNRNKELLVYVSRIIQEEEKRAKDPGGLPGSWMEAWREAVLEGVQAKLKSVHLEQKEKNASWLAVHLGLLGKAIVEDLESVRRHLRWSYPPSFRVFSTYVDSYHKAVGQHLKTVEQQVMELKDLYALLDWIINRYKSERIMGSVSLQPDMKDESTDLQLEENFLKRLKNKYCCRVKADVRSTLDRIITFENEDVWRERRSPDKDDDFLDSPFHMDIWTKVKSFATNSRKIDAELEQKAVCSCLEELKDFPGRFEAEFRRHCSALKPQPLWTEYQITYINSFTSLLQHMEGYRDSCPDQVEKFGREVNGLMDWLIGGLQDHYKEDVKPYLRRMMTRKWLTVDEDFEQLYRRTELLSQHCALMRPPHVQKFARELHYYVVKEYIGQLMKNNYSCKNRKHEKAAGKIRRQWDKLVELFENMKSEHDWLHHVGDELSDIIGQKNKADIKNHLKPLVEHYPDFRYFSISHSTV</sequence>
<evidence type="ECO:0000256" key="2">
    <source>
        <dbReference type="SAM" id="MobiDB-lite"/>
    </source>
</evidence>
<dbReference type="Proteomes" id="UP001314229">
    <property type="component" value="Unassembled WGS sequence"/>
</dbReference>
<dbReference type="PANTHER" id="PTHR21292">
    <property type="entry name" value="EXOCYST COMPLEX COMPONENT SEC6-RELATED"/>
    <property type="match status" value="1"/>
</dbReference>
<dbReference type="GO" id="GO:0000145">
    <property type="term" value="C:exocyst"/>
    <property type="evidence" value="ECO:0007669"/>
    <property type="project" value="InterPro"/>
</dbReference>
<protein>
    <submittedName>
        <fullName evidence="4">Exocyst complex component 3-like protein 4</fullName>
    </submittedName>
</protein>
<organism evidence="4 5">
    <name type="scientific">Scomber scombrus</name>
    <name type="common">Atlantic mackerel</name>
    <name type="synonym">Scomber vernalis</name>
    <dbReference type="NCBI Taxonomy" id="13677"/>
    <lineage>
        <taxon>Eukaryota</taxon>
        <taxon>Metazoa</taxon>
        <taxon>Chordata</taxon>
        <taxon>Craniata</taxon>
        <taxon>Vertebrata</taxon>
        <taxon>Euteleostomi</taxon>
        <taxon>Actinopterygii</taxon>
        <taxon>Neopterygii</taxon>
        <taxon>Teleostei</taxon>
        <taxon>Neoteleostei</taxon>
        <taxon>Acanthomorphata</taxon>
        <taxon>Pelagiaria</taxon>
        <taxon>Scombriformes</taxon>
        <taxon>Scombridae</taxon>
        <taxon>Scomber</taxon>
    </lineage>
</organism>
<feature type="domain" description="Formamidopyrimidine-DNA glycosylase catalytic" evidence="3">
    <location>
        <begin position="184"/>
        <end position="355"/>
    </location>
</feature>
<name>A0AAV1QD99_SCOSC</name>
<feature type="compositionally biased region" description="Polar residues" evidence="2">
    <location>
        <begin position="102"/>
        <end position="113"/>
    </location>
</feature>
<evidence type="ECO:0000313" key="5">
    <source>
        <dbReference type="Proteomes" id="UP001314229"/>
    </source>
</evidence>
<dbReference type="GO" id="GO:0006887">
    <property type="term" value="P:exocytosis"/>
    <property type="evidence" value="ECO:0007669"/>
    <property type="project" value="InterPro"/>
</dbReference>
<evidence type="ECO:0000259" key="3">
    <source>
        <dbReference type="PROSITE" id="PS51068"/>
    </source>
</evidence>
<accession>A0AAV1QD99</accession>
<gene>
    <name evidence="4" type="ORF">FSCOSCO3_A028447</name>
</gene>
<dbReference type="EMBL" id="CAWUFR010001009">
    <property type="protein sequence ID" value="CAK6982392.1"/>
    <property type="molecule type" value="Genomic_DNA"/>
</dbReference>
<feature type="compositionally biased region" description="Low complexity" evidence="2">
    <location>
        <begin position="80"/>
        <end position="90"/>
    </location>
</feature>
<dbReference type="Gene3D" id="1.10.357.70">
    <property type="entry name" value="Exocyst complex component Sec6, C-terminal domain"/>
    <property type="match status" value="1"/>
</dbReference>
<dbReference type="GO" id="GO:0000149">
    <property type="term" value="F:SNARE binding"/>
    <property type="evidence" value="ECO:0007669"/>
    <property type="project" value="TreeGrafter"/>
</dbReference>
<dbReference type="GO" id="GO:0051601">
    <property type="term" value="P:exocyst localization"/>
    <property type="evidence" value="ECO:0007669"/>
    <property type="project" value="TreeGrafter"/>
</dbReference>
<dbReference type="InterPro" id="IPR010326">
    <property type="entry name" value="EXOC3/Sec6"/>
</dbReference>
<evidence type="ECO:0000256" key="1">
    <source>
        <dbReference type="ARBA" id="ARBA00009447"/>
    </source>
</evidence>
<feature type="region of interest" description="Disordered" evidence="2">
    <location>
        <begin position="1"/>
        <end position="120"/>
    </location>
</feature>
<dbReference type="GO" id="GO:0019104">
    <property type="term" value="F:DNA N-glycosylase activity"/>
    <property type="evidence" value="ECO:0007669"/>
    <property type="project" value="InterPro"/>
</dbReference>
<dbReference type="PANTHER" id="PTHR21292:SF7">
    <property type="entry name" value="EXOCYST COMPLEX COMPONENT 3-LIKE 2"/>
    <property type="match status" value="1"/>
</dbReference>
<feature type="compositionally biased region" description="Polar residues" evidence="2">
    <location>
        <begin position="15"/>
        <end position="25"/>
    </location>
</feature>
<dbReference type="GO" id="GO:0006284">
    <property type="term" value="P:base-excision repair"/>
    <property type="evidence" value="ECO:0007669"/>
    <property type="project" value="InterPro"/>
</dbReference>
<dbReference type="PROSITE" id="PS51068">
    <property type="entry name" value="FPG_CAT"/>
    <property type="match status" value="1"/>
</dbReference>
<dbReference type="AlphaFoldDB" id="A0AAV1QD99"/>
<evidence type="ECO:0000313" key="4">
    <source>
        <dbReference type="EMBL" id="CAK6982392.1"/>
    </source>
</evidence>
<dbReference type="GO" id="GO:0008270">
    <property type="term" value="F:zinc ion binding"/>
    <property type="evidence" value="ECO:0007669"/>
    <property type="project" value="InterPro"/>
</dbReference>
<comment type="caution">
    <text evidence="4">The sequence shown here is derived from an EMBL/GenBank/DDBJ whole genome shotgun (WGS) entry which is preliminary data.</text>
</comment>
<reference evidence="4 5" key="1">
    <citation type="submission" date="2024-01" db="EMBL/GenBank/DDBJ databases">
        <authorList>
            <person name="Alioto T."/>
            <person name="Alioto T."/>
            <person name="Gomez Garrido J."/>
        </authorList>
    </citation>
    <scope>NUCLEOTIDE SEQUENCE [LARGE SCALE GENOMIC DNA]</scope>
</reference>
<comment type="similarity">
    <text evidence="1">Belongs to the SEC6 family.</text>
</comment>
<feature type="compositionally biased region" description="Basic and acidic residues" evidence="2">
    <location>
        <begin position="1"/>
        <end position="14"/>
    </location>
</feature>
<dbReference type="InterPro" id="IPR042532">
    <property type="entry name" value="EXOC3/Sec6_C"/>
</dbReference>
<dbReference type="Pfam" id="PF06046">
    <property type="entry name" value="Sec6"/>
    <property type="match status" value="1"/>
</dbReference>
<keyword evidence="5" id="KW-1185">Reference proteome</keyword>
<proteinExistence type="inferred from homology"/>
<dbReference type="GO" id="GO:0003906">
    <property type="term" value="F:DNA-(apurinic or apyrimidinic site) endonuclease activity"/>
    <property type="evidence" value="ECO:0007669"/>
    <property type="project" value="InterPro"/>
</dbReference>
<dbReference type="InterPro" id="IPR012319">
    <property type="entry name" value="FPG_cat"/>
</dbReference>